<comment type="caution">
    <text evidence="2">The sequence shown here is derived from an EMBL/GenBank/DDBJ whole genome shotgun (WGS) entry which is preliminary data.</text>
</comment>
<dbReference type="InterPro" id="IPR013783">
    <property type="entry name" value="Ig-like_fold"/>
</dbReference>
<feature type="domain" description="Peptidase M6-like" evidence="1">
    <location>
        <begin position="167"/>
        <end position="363"/>
    </location>
</feature>
<reference evidence="2" key="2">
    <citation type="submission" date="2021-09" db="EMBL/GenBank/DDBJ databases">
        <authorList>
            <person name="Gilroy R."/>
        </authorList>
    </citation>
    <scope>NUCLEOTIDE SEQUENCE</scope>
    <source>
        <strain evidence="2">4100</strain>
    </source>
</reference>
<dbReference type="EMBL" id="DYXT01000034">
    <property type="protein sequence ID" value="HJE39457.1"/>
    <property type="molecule type" value="Genomic_DNA"/>
</dbReference>
<proteinExistence type="predicted"/>
<dbReference type="Proteomes" id="UP000711407">
    <property type="component" value="Unassembled WGS sequence"/>
</dbReference>
<evidence type="ECO:0000313" key="3">
    <source>
        <dbReference type="Proteomes" id="UP000711407"/>
    </source>
</evidence>
<gene>
    <name evidence="2" type="ORF">K8V47_06855</name>
</gene>
<dbReference type="GO" id="GO:0006508">
    <property type="term" value="P:proteolysis"/>
    <property type="evidence" value="ECO:0007669"/>
    <property type="project" value="InterPro"/>
</dbReference>
<dbReference type="CDD" id="cd00063">
    <property type="entry name" value="FN3"/>
    <property type="match status" value="1"/>
</dbReference>
<organism evidence="2 3">
    <name type="scientific">Candidatus Amulumruptor caecigallinarius</name>
    <dbReference type="NCBI Taxonomy" id="2109911"/>
    <lineage>
        <taxon>Bacteria</taxon>
        <taxon>Pseudomonadati</taxon>
        <taxon>Bacteroidota</taxon>
        <taxon>Bacteroidia</taxon>
        <taxon>Bacteroidales</taxon>
        <taxon>Muribaculaceae</taxon>
        <taxon>Candidatus Amulumruptor</taxon>
    </lineage>
</organism>
<dbReference type="GO" id="GO:0008237">
    <property type="term" value="F:metallopeptidase activity"/>
    <property type="evidence" value="ECO:0007669"/>
    <property type="project" value="UniProtKB-KW"/>
</dbReference>
<dbReference type="InterPro" id="IPR036116">
    <property type="entry name" value="FN3_sf"/>
</dbReference>
<dbReference type="NCBIfam" id="TIGR03296">
    <property type="entry name" value="M6dom_TIGR03296"/>
    <property type="match status" value="1"/>
</dbReference>
<dbReference type="AlphaFoldDB" id="A0A4Q0U768"/>
<name>A0A4Q0U768_9BACT</name>
<keyword evidence="2" id="KW-0482">Metalloprotease</keyword>
<dbReference type="InterPro" id="IPR003961">
    <property type="entry name" value="FN3_dom"/>
</dbReference>
<accession>A0A4Q0U768</accession>
<dbReference type="SUPFAM" id="SSF49265">
    <property type="entry name" value="Fibronectin type III"/>
    <property type="match status" value="1"/>
</dbReference>
<dbReference type="PANTHER" id="PTHR41775">
    <property type="entry name" value="SECRETED PROTEIN-RELATED"/>
    <property type="match status" value="1"/>
</dbReference>
<protein>
    <submittedName>
        <fullName evidence="2">M6 family metalloprotease domain-containing protein</fullName>
    </submittedName>
</protein>
<sequence>MRKIWISLIAMSIAMPSTAVIARKGVYNIAQSDGSTISVIKVGDERSHIYMTTDGIPVYRTDSTEDFHYMTPSGRSDIKAHNADRRDYNELSFLRENITDLSAGQILQSRIRLSQRVKTANATSPHKTSEVVNKGKAKIPVLLVQYADKKFIDSDPLATFERFFKDGDESARQYFEDQSNGLFQPQFDVYGPYTLSGNRATYGGNDYWGNDKGVGTMVAQACIGLSGQIDFSQYDNDGDGQCDTVIVLYAGEGEASSDVDESVWPCQWELSSSDYKKSLSYNSTTIDRFAVFNELNVASGTPKVEGIGTFCHEFSHCLGLPDFYDTNYNGHFGMSYWSLMDSGCYNNDGYTPIGYSAYEKEFMGWLTIEPATENTLYTLPLFNSGNSATDKAVKITNPADTDEYYIIENRANQGWDEYMPAEGLMITHVTYSQSAWNNNTVNDYDLQRMTIIPADGELKLNSYSYYGDTYYEADEESLRGDLWPYGQTDALTDDTTPSFSPNTGSAVGMPVTEMARNSDGTISFWIAKGQLPPLPTPDVSDITPEVNGSDSFTAIWQASDIDDVTYTLNVFEHQDVSYELALSSKFVKNGDYTDNWSTEGSTEFYTNIGGTTEAIKLGSSSKTGAVVTKSGFAIGSYDCATVVINARSFGSDSDVKMKVSAMSGSTTLSSSEVTITNSAADYVVLLPQITGDFTIRIETVASKKRAYLYSADIYLGDAASASAKSRQVPVVSGDQTDMTISGITGTQYTVTGLKPGAVYDYRVKAVPTNDGEYSDSPWSATVTVDLSSASVLDYTEDSESEAAEYFNLQGIRVNPDSMKSGIYIKRQGSESSKIYIK</sequence>
<evidence type="ECO:0000259" key="1">
    <source>
        <dbReference type="Pfam" id="PF05547"/>
    </source>
</evidence>
<dbReference type="PANTHER" id="PTHR41775:SF1">
    <property type="entry name" value="PEPTIDASE M6-LIKE DOMAIN-CONTAINING PROTEIN"/>
    <property type="match status" value="1"/>
</dbReference>
<keyword evidence="2" id="KW-0378">Hydrolase</keyword>
<dbReference type="Pfam" id="PF05547">
    <property type="entry name" value="Peptidase_M6"/>
    <property type="match status" value="1"/>
</dbReference>
<keyword evidence="2" id="KW-0645">Protease</keyword>
<reference evidence="2" key="1">
    <citation type="journal article" date="2021" name="PeerJ">
        <title>Extensive microbial diversity within the chicken gut microbiome revealed by metagenomics and culture.</title>
        <authorList>
            <person name="Gilroy R."/>
            <person name="Ravi A."/>
            <person name="Getino M."/>
            <person name="Pursley I."/>
            <person name="Horton D.L."/>
            <person name="Alikhan N.F."/>
            <person name="Baker D."/>
            <person name="Gharbi K."/>
            <person name="Hall N."/>
            <person name="Watson M."/>
            <person name="Adriaenssens E.M."/>
            <person name="Foster-Nyarko E."/>
            <person name="Jarju S."/>
            <person name="Secka A."/>
            <person name="Antonio M."/>
            <person name="Oren A."/>
            <person name="Chaudhuri R.R."/>
            <person name="La Ragione R."/>
            <person name="Hildebrand F."/>
            <person name="Pallen M.J."/>
        </authorList>
    </citation>
    <scope>NUCLEOTIDE SEQUENCE</scope>
    <source>
        <strain evidence="2">4100</strain>
    </source>
</reference>
<dbReference type="SUPFAM" id="SSF55486">
    <property type="entry name" value="Metalloproteases ('zincins'), catalytic domain"/>
    <property type="match status" value="1"/>
</dbReference>
<dbReference type="InterPro" id="IPR008757">
    <property type="entry name" value="Peptidase_M6-like_domain"/>
</dbReference>
<dbReference type="Gene3D" id="2.60.40.10">
    <property type="entry name" value="Immunoglobulins"/>
    <property type="match status" value="1"/>
</dbReference>
<evidence type="ECO:0000313" key="2">
    <source>
        <dbReference type="EMBL" id="HJE39457.1"/>
    </source>
</evidence>